<name>A0A450X0Z4_9GAMM</name>
<reference evidence="1" key="1">
    <citation type="submission" date="2019-02" db="EMBL/GenBank/DDBJ databases">
        <authorList>
            <person name="Gruber-Vodicka R. H."/>
            <person name="Seah K. B. B."/>
        </authorList>
    </citation>
    <scope>NUCLEOTIDE SEQUENCE</scope>
    <source>
        <strain evidence="1">BECK_BZ197</strain>
        <strain evidence="3">BECK_BZ198</strain>
        <strain evidence="2">BECK_BZ199</strain>
    </source>
</reference>
<organism evidence="1">
    <name type="scientific">Candidatus Kentrum sp. MB</name>
    <dbReference type="NCBI Taxonomy" id="2138164"/>
    <lineage>
        <taxon>Bacteria</taxon>
        <taxon>Pseudomonadati</taxon>
        <taxon>Pseudomonadota</taxon>
        <taxon>Gammaproteobacteria</taxon>
        <taxon>Candidatus Kentrum</taxon>
    </lineage>
</organism>
<dbReference type="SUPFAM" id="SSF50156">
    <property type="entry name" value="PDZ domain-like"/>
    <property type="match status" value="1"/>
</dbReference>
<dbReference type="InterPro" id="IPR036034">
    <property type="entry name" value="PDZ_sf"/>
</dbReference>
<proteinExistence type="predicted"/>
<dbReference type="EMBL" id="CAADGH010000006">
    <property type="protein sequence ID" value="VFK74564.1"/>
    <property type="molecule type" value="Genomic_DNA"/>
</dbReference>
<dbReference type="Gene3D" id="3.90.930.1">
    <property type="match status" value="1"/>
</dbReference>
<evidence type="ECO:0000313" key="2">
    <source>
        <dbReference type="EMBL" id="VFK26510.1"/>
    </source>
</evidence>
<dbReference type="Gene3D" id="2.30.42.10">
    <property type="match status" value="1"/>
</dbReference>
<sequence length="198" mass="22549">MQENGCHKITVRYDEHGNQTELVCLRAVGEPKYKLAFRENGTKSQQILFAPDGRVSTKYNEQGKQTEESYFDVAGQPVLHEYGYHKITYHYDKNGNLSSGRYFNTEGKELFPFGIKVISVLPDSQGEKLGIQAGDEFIRYDGRRFVEVVKFVAYREAEPADGPAKILEVLRGANRLQFKIKPGKIGVQLRTQLSVKRQ</sequence>
<evidence type="ECO:0008006" key="4">
    <source>
        <dbReference type="Google" id="ProtNLM"/>
    </source>
</evidence>
<protein>
    <recommendedName>
        <fullName evidence="4">YD repeat-containing protein</fullName>
    </recommendedName>
</protein>
<dbReference type="EMBL" id="CAADFO010000003">
    <property type="protein sequence ID" value="VFK22901.1"/>
    <property type="molecule type" value="Genomic_DNA"/>
</dbReference>
<evidence type="ECO:0000313" key="3">
    <source>
        <dbReference type="EMBL" id="VFK74564.1"/>
    </source>
</evidence>
<dbReference type="EMBL" id="CAADFQ010000001">
    <property type="protein sequence ID" value="VFK26510.1"/>
    <property type="molecule type" value="Genomic_DNA"/>
</dbReference>
<accession>A0A450X0Z4</accession>
<gene>
    <name evidence="1" type="ORF">BECKMB1821G_GA0114241_100332</name>
    <name evidence="3" type="ORF">BECKMB1821H_GA0114242_100655</name>
    <name evidence="2" type="ORF">BECKMB1821I_GA0114274_100119</name>
</gene>
<evidence type="ECO:0000313" key="1">
    <source>
        <dbReference type="EMBL" id="VFK22901.1"/>
    </source>
</evidence>
<dbReference type="AlphaFoldDB" id="A0A450X0Z4"/>